<dbReference type="InterPro" id="IPR010463">
    <property type="entry name" value="DUF1057"/>
</dbReference>
<protein>
    <submittedName>
        <fullName evidence="1">Uncharacterized protein</fullName>
    </submittedName>
</protein>
<proteinExistence type="predicted"/>
<gene>
    <name evidence="1" type="ORF">PFISCL1PPCAC_22993</name>
</gene>
<dbReference type="Pfam" id="PF06342">
    <property type="entry name" value="DUF1057"/>
    <property type="match status" value="1"/>
</dbReference>
<dbReference type="Proteomes" id="UP001432322">
    <property type="component" value="Unassembled WGS sequence"/>
</dbReference>
<accession>A0AAV5WHE8</accession>
<comment type="caution">
    <text evidence="1">The sequence shown here is derived from an EMBL/GenBank/DDBJ whole genome shotgun (WGS) entry which is preliminary data.</text>
</comment>
<dbReference type="AlphaFoldDB" id="A0AAV5WHE8"/>
<evidence type="ECO:0000313" key="1">
    <source>
        <dbReference type="EMBL" id="GMT31696.1"/>
    </source>
</evidence>
<name>A0AAV5WHE8_9BILA</name>
<feature type="non-terminal residue" evidence="1">
    <location>
        <position position="1"/>
    </location>
</feature>
<keyword evidence="2" id="KW-1185">Reference proteome</keyword>
<sequence>SNDNLHALMCYSGKDHLTEKEISQEFTAAFKDNMAFTLHKDSSESELTGHVVEAFEHEKRRRITVDFPDDNHFAQKKRAALIAAAIDAMFTAAATTSQ</sequence>
<dbReference type="PANTHER" id="PTHR47533">
    <property type="entry name" value="PROTEIN CBG21859"/>
    <property type="match status" value="1"/>
</dbReference>
<organism evidence="1 2">
    <name type="scientific">Pristionchus fissidentatus</name>
    <dbReference type="NCBI Taxonomy" id="1538716"/>
    <lineage>
        <taxon>Eukaryota</taxon>
        <taxon>Metazoa</taxon>
        <taxon>Ecdysozoa</taxon>
        <taxon>Nematoda</taxon>
        <taxon>Chromadorea</taxon>
        <taxon>Rhabditida</taxon>
        <taxon>Rhabditina</taxon>
        <taxon>Diplogasteromorpha</taxon>
        <taxon>Diplogasteroidea</taxon>
        <taxon>Neodiplogasteridae</taxon>
        <taxon>Pristionchus</taxon>
    </lineage>
</organism>
<reference evidence="1" key="1">
    <citation type="submission" date="2023-10" db="EMBL/GenBank/DDBJ databases">
        <title>Genome assembly of Pristionchus species.</title>
        <authorList>
            <person name="Yoshida K."/>
            <person name="Sommer R.J."/>
        </authorList>
    </citation>
    <scope>NUCLEOTIDE SEQUENCE</scope>
    <source>
        <strain evidence="1">RS5133</strain>
    </source>
</reference>
<dbReference type="PANTHER" id="PTHR47533:SF4">
    <property type="entry name" value="AB HYDROLASE-1 DOMAIN-CONTAINING PROTEIN"/>
    <property type="match status" value="1"/>
</dbReference>
<evidence type="ECO:0000313" key="2">
    <source>
        <dbReference type="Proteomes" id="UP001432322"/>
    </source>
</evidence>
<dbReference type="EMBL" id="BTSY01000006">
    <property type="protein sequence ID" value="GMT31696.1"/>
    <property type="molecule type" value="Genomic_DNA"/>
</dbReference>